<dbReference type="Proteomes" id="UP001152759">
    <property type="component" value="Chromosome 6"/>
</dbReference>
<dbReference type="EMBL" id="OU963867">
    <property type="protein sequence ID" value="CAH0391600.1"/>
    <property type="molecule type" value="Genomic_DNA"/>
</dbReference>
<dbReference type="PANTHER" id="PTHR17605:SF0">
    <property type="entry name" value="RIBOSOME BIOGENESIS PROTEIN BOP1"/>
    <property type="match status" value="1"/>
</dbReference>
<evidence type="ECO:0000313" key="10">
    <source>
        <dbReference type="Proteomes" id="UP001152759"/>
    </source>
</evidence>
<gene>
    <name evidence="9" type="ORF">BEMITA_LOCUS10199</name>
</gene>
<dbReference type="PANTHER" id="PTHR17605">
    <property type="entry name" value="RIBOSOME BIOGENESIS PROTEIN BOP1 BLOCK OF PROLIFERATION 1 PROTEIN"/>
    <property type="match status" value="1"/>
</dbReference>
<evidence type="ECO:0000256" key="7">
    <source>
        <dbReference type="SAM" id="MobiDB-lite"/>
    </source>
</evidence>
<dbReference type="GO" id="GO:0030687">
    <property type="term" value="C:preribosome, large subunit precursor"/>
    <property type="evidence" value="ECO:0007669"/>
    <property type="project" value="TreeGrafter"/>
</dbReference>
<keyword evidence="5" id="KW-0677">Repeat</keyword>
<evidence type="ECO:0000259" key="8">
    <source>
        <dbReference type="SMART" id="SM01035"/>
    </source>
</evidence>
<dbReference type="InterPro" id="IPR019775">
    <property type="entry name" value="WD40_repeat_CS"/>
</dbReference>
<dbReference type="Pfam" id="PF00400">
    <property type="entry name" value="WD40"/>
    <property type="match status" value="1"/>
</dbReference>
<dbReference type="InterPro" id="IPR028598">
    <property type="entry name" value="BOP1/Erb1"/>
</dbReference>
<dbReference type="InterPro" id="IPR015943">
    <property type="entry name" value="WD40/YVTN_repeat-like_dom_sf"/>
</dbReference>
<reference evidence="9" key="1">
    <citation type="submission" date="2021-12" db="EMBL/GenBank/DDBJ databases">
        <authorList>
            <person name="King R."/>
        </authorList>
    </citation>
    <scope>NUCLEOTIDE SEQUENCE</scope>
</reference>
<keyword evidence="10" id="KW-1185">Reference proteome</keyword>
<keyword evidence="2" id="KW-0690">Ribosome biogenesis</keyword>
<comment type="subcellular location">
    <subcellularLocation>
        <location evidence="1">Nucleus</location>
        <location evidence="1">Nucleolus</location>
    </subcellularLocation>
</comment>
<dbReference type="GO" id="GO:0000463">
    <property type="term" value="P:maturation of LSU-rRNA from tricistronic rRNA transcript (SSU-rRNA, 5.8S rRNA, LSU-rRNA)"/>
    <property type="evidence" value="ECO:0007669"/>
    <property type="project" value="TreeGrafter"/>
</dbReference>
<dbReference type="GO" id="GO:0043021">
    <property type="term" value="F:ribonucleoprotein complex binding"/>
    <property type="evidence" value="ECO:0007669"/>
    <property type="project" value="TreeGrafter"/>
</dbReference>
<sequence>MEERVEIPEVPAAASNEDDNAGPSSDDPYEEDFAEYKDGDSSDEEELRNTVGNIPMDWYKNYPHLGYDLDGNKIMKPKQGDLLDEFIDRMEDPNYWRTIVDPMTGQRVILSKEDVKIIRRLERSKIPDPSHDEYKPWIEWFTSEVMKTPLRKFPEHKRSFLPSLAYKKKINHLVHGIKMGRIKTLEEEERERYEKKKAANKFYMLWDTDNTAEEMRRIRNHIPAPKRHLPSHVESYNPPPEYLLDEEEMKEWESLKDEPWRRKYPFLPEKHKSLREVGAYPKFVKERFTRCLDLYLCPRTTKVRQSIQPEDLLPKLPSPKDLQPFPTTVSLTYKGHTNMVRTISVDPLGQYLLSGSDDCTAKVWEVSTGRCVKTFEVGGVVRSVAWCPNSALSLVAVAADRKLLLINPSVGDFLVVGKTDTLLDEPPEQTAIVAERIKAAVQWEHPEKELWDKGIRIIINHFKEIKQITWHAKGDYFATVMPDGEKPLSTDSSTVK</sequence>
<evidence type="ECO:0000256" key="5">
    <source>
        <dbReference type="ARBA" id="ARBA00022737"/>
    </source>
</evidence>
<evidence type="ECO:0000256" key="2">
    <source>
        <dbReference type="ARBA" id="ARBA00022517"/>
    </source>
</evidence>
<organism evidence="9 10">
    <name type="scientific">Bemisia tabaci</name>
    <name type="common">Sweetpotato whitefly</name>
    <name type="synonym">Aleurodes tabaci</name>
    <dbReference type="NCBI Taxonomy" id="7038"/>
    <lineage>
        <taxon>Eukaryota</taxon>
        <taxon>Metazoa</taxon>
        <taxon>Ecdysozoa</taxon>
        <taxon>Arthropoda</taxon>
        <taxon>Hexapoda</taxon>
        <taxon>Insecta</taxon>
        <taxon>Pterygota</taxon>
        <taxon>Neoptera</taxon>
        <taxon>Paraneoptera</taxon>
        <taxon>Hemiptera</taxon>
        <taxon>Sternorrhyncha</taxon>
        <taxon>Aleyrodoidea</taxon>
        <taxon>Aleyrodidae</taxon>
        <taxon>Aleyrodinae</taxon>
        <taxon>Bemisia</taxon>
    </lineage>
</organism>
<evidence type="ECO:0000256" key="1">
    <source>
        <dbReference type="ARBA" id="ARBA00004604"/>
    </source>
</evidence>
<feature type="domain" description="BOP1 N-terminal" evidence="8">
    <location>
        <begin position="59"/>
        <end position="326"/>
    </location>
</feature>
<evidence type="ECO:0000256" key="4">
    <source>
        <dbReference type="ARBA" id="ARBA00022574"/>
    </source>
</evidence>
<keyword evidence="4" id="KW-0853">WD repeat</keyword>
<dbReference type="GO" id="GO:0070545">
    <property type="term" value="C:PeBoW complex"/>
    <property type="evidence" value="ECO:0007669"/>
    <property type="project" value="TreeGrafter"/>
</dbReference>
<dbReference type="AlphaFoldDB" id="A0A9P0AGX3"/>
<evidence type="ECO:0000313" key="9">
    <source>
        <dbReference type="EMBL" id="CAH0391600.1"/>
    </source>
</evidence>
<feature type="region of interest" description="Disordered" evidence="7">
    <location>
        <begin position="1"/>
        <end position="46"/>
    </location>
</feature>
<dbReference type="InterPro" id="IPR012953">
    <property type="entry name" value="BOP1_N_dom"/>
</dbReference>
<evidence type="ECO:0000256" key="3">
    <source>
        <dbReference type="ARBA" id="ARBA00022552"/>
    </source>
</evidence>
<dbReference type="InterPro" id="IPR036322">
    <property type="entry name" value="WD40_repeat_dom_sf"/>
</dbReference>
<evidence type="ECO:0000256" key="6">
    <source>
        <dbReference type="ARBA" id="ARBA00023242"/>
    </source>
</evidence>
<dbReference type="Pfam" id="PF08145">
    <property type="entry name" value="BOP1NT"/>
    <property type="match status" value="1"/>
</dbReference>
<dbReference type="SUPFAM" id="SSF50978">
    <property type="entry name" value="WD40 repeat-like"/>
    <property type="match status" value="1"/>
</dbReference>
<accession>A0A9P0AGX3</accession>
<protein>
    <recommendedName>
        <fullName evidence="8">BOP1 N-terminal domain-containing protein</fullName>
    </recommendedName>
</protein>
<keyword evidence="3" id="KW-0698">rRNA processing</keyword>
<dbReference type="PROSITE" id="PS00678">
    <property type="entry name" value="WD_REPEATS_1"/>
    <property type="match status" value="1"/>
</dbReference>
<dbReference type="Gene3D" id="2.130.10.10">
    <property type="entry name" value="YVTN repeat-like/Quinoprotein amine dehydrogenase"/>
    <property type="match status" value="1"/>
</dbReference>
<name>A0A9P0AGX3_BEMTA</name>
<dbReference type="SMART" id="SM01035">
    <property type="entry name" value="BOP1NT"/>
    <property type="match status" value="1"/>
</dbReference>
<keyword evidence="6" id="KW-0539">Nucleus</keyword>
<proteinExistence type="predicted"/>
<dbReference type="SMART" id="SM00320">
    <property type="entry name" value="WD40"/>
    <property type="match status" value="2"/>
</dbReference>
<dbReference type="InterPro" id="IPR001680">
    <property type="entry name" value="WD40_rpt"/>
</dbReference>